<gene>
    <name evidence="9" type="ORF">BJ878DRAFT_533815</name>
</gene>
<dbReference type="EC" id="3.1.1.-" evidence="8"/>
<dbReference type="AlphaFoldDB" id="A0A9P8CGC3"/>
<reference evidence="9" key="1">
    <citation type="journal article" date="2021" name="IMA Fungus">
        <title>Genomic characterization of three marine fungi, including Emericellopsis atlantica sp. nov. with signatures of a generalist lifestyle and marine biomass degradation.</title>
        <authorList>
            <person name="Hagestad O.C."/>
            <person name="Hou L."/>
            <person name="Andersen J.H."/>
            <person name="Hansen E.H."/>
            <person name="Altermark B."/>
            <person name="Li C."/>
            <person name="Kuhnert E."/>
            <person name="Cox R.J."/>
            <person name="Crous P.W."/>
            <person name="Spatafora J.W."/>
            <person name="Lail K."/>
            <person name="Amirebrahimi M."/>
            <person name="Lipzen A."/>
            <person name="Pangilinan J."/>
            <person name="Andreopoulos W."/>
            <person name="Hayes R.D."/>
            <person name="Ng V."/>
            <person name="Grigoriev I.V."/>
            <person name="Jackson S.A."/>
            <person name="Sutton T.D.S."/>
            <person name="Dobson A.D.W."/>
            <person name="Rama T."/>
        </authorList>
    </citation>
    <scope>NUCLEOTIDE SEQUENCE</scope>
    <source>
        <strain evidence="9">TRa3180A</strain>
    </source>
</reference>
<dbReference type="Proteomes" id="UP000887226">
    <property type="component" value="Unassembled WGS sequence"/>
</dbReference>
<dbReference type="SUPFAM" id="SSF53474">
    <property type="entry name" value="alpha/beta-Hydrolases"/>
    <property type="match status" value="1"/>
</dbReference>
<sequence>MLPGFKIISVEGHEVHNYTDPYFDVYDLSFCNVTVTLMHPAADDIVFVYVWLPLDGWNGRFLGTGGGGLKAGYEYSAAIATDFHYASAFTEAGLTLAINAFYGVNEAYSYYWGCSTGGRMGYFAAQRHPEDFDGILANAPAIDSPAIGTGDFWPLILMNELGYLPQCIFSRFQQDMILACDRLDGVMDGLISDLDKCVYDPNRLIGSTVSCEDGDTVITSPHIEIVSKILAGPTTLTNESLYPGIPPGASFQGIANTTTINGTVVPIPFSQSEYWIQYFVIQDPNYKARDMTAAEFEQIFLQTKVLFDSILGQPPPDYAPFKARGGKILTWHGLADEIIPPALNVDYRKELENHMGGAAEIDDCQRLFLAPGVGHCGQGYGPEPHLLDSLNALRQWVEEGIAPETLAASAMRTGELWTRNLCLYPKVPKFKGHGNIRSADSFSCE</sequence>
<protein>
    <recommendedName>
        <fullName evidence="8">Carboxylic ester hydrolase</fullName>
        <ecNumber evidence="8">3.1.1.-</ecNumber>
    </recommendedName>
</protein>
<dbReference type="GO" id="GO:0030600">
    <property type="term" value="F:feruloyl esterase activity"/>
    <property type="evidence" value="ECO:0007669"/>
    <property type="project" value="UniProtKB-ARBA"/>
</dbReference>
<evidence type="ECO:0000256" key="5">
    <source>
        <dbReference type="ARBA" id="ARBA00022801"/>
    </source>
</evidence>
<accession>A0A9P8CGC3</accession>
<keyword evidence="2" id="KW-0719">Serine esterase</keyword>
<dbReference type="GO" id="GO:0046872">
    <property type="term" value="F:metal ion binding"/>
    <property type="evidence" value="ECO:0007669"/>
    <property type="project" value="UniProtKB-KW"/>
</dbReference>
<dbReference type="PANTHER" id="PTHR33938">
    <property type="entry name" value="FERULOYL ESTERASE B-RELATED"/>
    <property type="match status" value="1"/>
</dbReference>
<dbReference type="InterPro" id="IPR029058">
    <property type="entry name" value="AB_hydrolase_fold"/>
</dbReference>
<dbReference type="InterPro" id="IPR011118">
    <property type="entry name" value="Tannase/feruloyl_esterase"/>
</dbReference>
<name>A0A9P8CGC3_9HELO</name>
<evidence type="ECO:0000256" key="6">
    <source>
        <dbReference type="ARBA" id="ARBA00022837"/>
    </source>
</evidence>
<keyword evidence="6" id="KW-0106">Calcium</keyword>
<dbReference type="EMBL" id="MU253840">
    <property type="protein sequence ID" value="KAG9245565.1"/>
    <property type="molecule type" value="Genomic_DNA"/>
</dbReference>
<comment type="similarity">
    <text evidence="1 8">Belongs to the tannase family.</text>
</comment>
<evidence type="ECO:0000256" key="1">
    <source>
        <dbReference type="ARBA" id="ARBA00006249"/>
    </source>
</evidence>
<evidence type="ECO:0000313" key="10">
    <source>
        <dbReference type="Proteomes" id="UP000887226"/>
    </source>
</evidence>
<evidence type="ECO:0000256" key="7">
    <source>
        <dbReference type="ARBA" id="ARBA00023157"/>
    </source>
</evidence>
<keyword evidence="10" id="KW-1185">Reference proteome</keyword>
<keyword evidence="4" id="KW-0732">Signal</keyword>
<organism evidence="9 10">
    <name type="scientific">Calycina marina</name>
    <dbReference type="NCBI Taxonomy" id="1763456"/>
    <lineage>
        <taxon>Eukaryota</taxon>
        <taxon>Fungi</taxon>
        <taxon>Dikarya</taxon>
        <taxon>Ascomycota</taxon>
        <taxon>Pezizomycotina</taxon>
        <taxon>Leotiomycetes</taxon>
        <taxon>Helotiales</taxon>
        <taxon>Pezizellaceae</taxon>
        <taxon>Calycina</taxon>
    </lineage>
</organism>
<evidence type="ECO:0000256" key="4">
    <source>
        <dbReference type="ARBA" id="ARBA00022729"/>
    </source>
</evidence>
<keyword evidence="5 8" id="KW-0378">Hydrolase</keyword>
<dbReference type="PANTHER" id="PTHR33938:SF8">
    <property type="entry name" value="CARBOXYLIC ESTER HYDROLASE"/>
    <property type="match status" value="1"/>
</dbReference>
<keyword evidence="3" id="KW-0479">Metal-binding</keyword>
<evidence type="ECO:0000256" key="2">
    <source>
        <dbReference type="ARBA" id="ARBA00022487"/>
    </source>
</evidence>
<evidence type="ECO:0000256" key="3">
    <source>
        <dbReference type="ARBA" id="ARBA00022723"/>
    </source>
</evidence>
<evidence type="ECO:0000256" key="8">
    <source>
        <dbReference type="RuleBase" id="RU361238"/>
    </source>
</evidence>
<proteinExistence type="inferred from homology"/>
<dbReference type="Pfam" id="PF07519">
    <property type="entry name" value="Tannase"/>
    <property type="match status" value="1"/>
</dbReference>
<evidence type="ECO:0000313" key="9">
    <source>
        <dbReference type="EMBL" id="KAG9245565.1"/>
    </source>
</evidence>
<dbReference type="Gene3D" id="3.40.50.1820">
    <property type="entry name" value="alpha/beta hydrolase"/>
    <property type="match status" value="1"/>
</dbReference>
<comment type="caution">
    <text evidence="9">The sequence shown here is derived from an EMBL/GenBank/DDBJ whole genome shotgun (WGS) entry which is preliminary data.</text>
</comment>
<keyword evidence="7" id="KW-1015">Disulfide bond</keyword>
<dbReference type="OrthoDB" id="3039123at2759"/>